<dbReference type="InterPro" id="IPR013106">
    <property type="entry name" value="Ig_V-set"/>
</dbReference>
<dbReference type="GeneID" id="106516398"/>
<keyword evidence="13" id="KW-1185">Reference proteome</keyword>
<keyword evidence="9" id="KW-0393">Immunoglobulin domain</keyword>
<keyword evidence="4 11" id="KW-0732">Signal</keyword>
<gene>
    <name evidence="14" type="primary">LOC106516398</name>
</gene>
<dbReference type="SMART" id="SM00409">
    <property type="entry name" value="IG"/>
    <property type="match status" value="1"/>
</dbReference>
<dbReference type="KEGG" id="alim:106516398"/>
<evidence type="ECO:0000259" key="12">
    <source>
        <dbReference type="PROSITE" id="PS50835"/>
    </source>
</evidence>
<keyword evidence="5 10" id="KW-1133">Transmembrane helix</keyword>
<dbReference type="PROSITE" id="PS50835">
    <property type="entry name" value="IG_LIKE"/>
    <property type="match status" value="1"/>
</dbReference>
<evidence type="ECO:0000256" key="3">
    <source>
        <dbReference type="ARBA" id="ARBA00022692"/>
    </source>
</evidence>
<evidence type="ECO:0000256" key="9">
    <source>
        <dbReference type="ARBA" id="ARBA00023319"/>
    </source>
</evidence>
<dbReference type="InterPro" id="IPR036179">
    <property type="entry name" value="Ig-like_dom_sf"/>
</dbReference>
<keyword evidence="8" id="KW-0325">Glycoprotein</keyword>
<comment type="similarity">
    <text evidence="2">Belongs to the myelin P0 protein family.</text>
</comment>
<dbReference type="AlphaFoldDB" id="A0A2I4B394"/>
<dbReference type="InterPro" id="IPR000920">
    <property type="entry name" value="Myelin_P0-rel"/>
</dbReference>
<dbReference type="Pfam" id="PF07686">
    <property type="entry name" value="V-set"/>
    <property type="match status" value="1"/>
</dbReference>
<feature type="transmembrane region" description="Helical" evidence="10">
    <location>
        <begin position="154"/>
        <end position="178"/>
    </location>
</feature>
<dbReference type="InterPro" id="IPR003599">
    <property type="entry name" value="Ig_sub"/>
</dbReference>
<dbReference type="FunFam" id="2.60.40.10:FF:000193">
    <property type="entry name" value="Myelin protein zero-like 1 like"/>
    <property type="match status" value="1"/>
</dbReference>
<evidence type="ECO:0000256" key="7">
    <source>
        <dbReference type="ARBA" id="ARBA00023157"/>
    </source>
</evidence>
<dbReference type="PRINTS" id="PR00213">
    <property type="entry name" value="MYELINP0"/>
</dbReference>
<evidence type="ECO:0000256" key="8">
    <source>
        <dbReference type="ARBA" id="ARBA00023180"/>
    </source>
</evidence>
<organism evidence="13 14">
    <name type="scientific">Austrofundulus limnaeus</name>
    <name type="common">Annual killifish</name>
    <dbReference type="NCBI Taxonomy" id="52670"/>
    <lineage>
        <taxon>Eukaryota</taxon>
        <taxon>Metazoa</taxon>
        <taxon>Chordata</taxon>
        <taxon>Craniata</taxon>
        <taxon>Vertebrata</taxon>
        <taxon>Euteleostomi</taxon>
        <taxon>Actinopterygii</taxon>
        <taxon>Neopterygii</taxon>
        <taxon>Teleostei</taxon>
        <taxon>Neoteleostei</taxon>
        <taxon>Acanthomorphata</taxon>
        <taxon>Ovalentaria</taxon>
        <taxon>Atherinomorphae</taxon>
        <taxon>Cyprinodontiformes</taxon>
        <taxon>Rivulidae</taxon>
        <taxon>Austrofundulus</taxon>
    </lineage>
</organism>
<dbReference type="InterPro" id="IPR013783">
    <property type="entry name" value="Ig-like_fold"/>
</dbReference>
<evidence type="ECO:0000313" key="13">
    <source>
        <dbReference type="Proteomes" id="UP000192220"/>
    </source>
</evidence>
<keyword evidence="6 10" id="KW-0472">Membrane</keyword>
<sequence length="204" mass="22468">MIDYTYNRTWPLLFLAGFVLSGVRQVCGISISSPNEVEAVNGTDVKLKCTFSSTHSVSRDSVTVSWMFRPLTGGADESVFFYQGEPFPPDEGRFKGHAEWSGDILGKDASITLKQVLPSFNGTYICQVRNRPDVHGSNGETVLTVVTKATVSEIMVLVAAVGGACVVILILLCIIVAVRVYRSKHMGNDIEMHTERTHEKKDPW</sequence>
<dbReference type="SUPFAM" id="SSF48726">
    <property type="entry name" value="Immunoglobulin"/>
    <property type="match status" value="1"/>
</dbReference>
<dbReference type="SMART" id="SM00406">
    <property type="entry name" value="IGv"/>
    <property type="match status" value="1"/>
</dbReference>
<dbReference type="STRING" id="52670.A0A2I4B394"/>
<evidence type="ECO:0000256" key="1">
    <source>
        <dbReference type="ARBA" id="ARBA00004479"/>
    </source>
</evidence>
<evidence type="ECO:0000256" key="5">
    <source>
        <dbReference type="ARBA" id="ARBA00022989"/>
    </source>
</evidence>
<feature type="signal peptide" evidence="11">
    <location>
        <begin position="1"/>
        <end position="28"/>
    </location>
</feature>
<comment type="subcellular location">
    <subcellularLocation>
        <location evidence="1">Membrane</location>
        <topology evidence="1">Single-pass type I membrane protein</topology>
    </subcellularLocation>
</comment>
<accession>A0A2I4B394</accession>
<dbReference type="InParanoid" id="A0A2I4B394"/>
<evidence type="ECO:0000256" key="4">
    <source>
        <dbReference type="ARBA" id="ARBA00022729"/>
    </source>
</evidence>
<feature type="domain" description="Ig-like" evidence="12">
    <location>
        <begin position="11"/>
        <end position="144"/>
    </location>
</feature>
<dbReference type="Proteomes" id="UP000192220">
    <property type="component" value="Unplaced"/>
</dbReference>
<dbReference type="PANTHER" id="PTHR13869:SF21">
    <property type="entry name" value="MYELIN PROTEIN ZERO-LIKE PROTEIN 2"/>
    <property type="match status" value="1"/>
</dbReference>
<proteinExistence type="inferred from homology"/>
<dbReference type="InterPro" id="IPR007110">
    <property type="entry name" value="Ig-like_dom"/>
</dbReference>
<dbReference type="GO" id="GO:0098609">
    <property type="term" value="P:cell-cell adhesion"/>
    <property type="evidence" value="ECO:0007669"/>
    <property type="project" value="TreeGrafter"/>
</dbReference>
<dbReference type="PANTHER" id="PTHR13869">
    <property type="entry name" value="MYELIN P0 RELATED"/>
    <property type="match status" value="1"/>
</dbReference>
<evidence type="ECO:0000256" key="6">
    <source>
        <dbReference type="ARBA" id="ARBA00023136"/>
    </source>
</evidence>
<protein>
    <submittedName>
        <fullName evidence="14">Myelin protein zero-like protein 2</fullName>
    </submittedName>
</protein>
<name>A0A2I4B394_AUSLI</name>
<keyword evidence="7" id="KW-1015">Disulfide bond</keyword>
<dbReference type="RefSeq" id="XP_013862192.1">
    <property type="nucleotide sequence ID" value="XM_014006738.1"/>
</dbReference>
<dbReference type="OrthoDB" id="8916449at2759"/>
<evidence type="ECO:0000256" key="10">
    <source>
        <dbReference type="SAM" id="Phobius"/>
    </source>
</evidence>
<dbReference type="GO" id="GO:0005886">
    <property type="term" value="C:plasma membrane"/>
    <property type="evidence" value="ECO:0007669"/>
    <property type="project" value="TreeGrafter"/>
</dbReference>
<evidence type="ECO:0000256" key="11">
    <source>
        <dbReference type="SAM" id="SignalP"/>
    </source>
</evidence>
<evidence type="ECO:0000256" key="2">
    <source>
        <dbReference type="ARBA" id="ARBA00007180"/>
    </source>
</evidence>
<keyword evidence="3 10" id="KW-0812">Transmembrane</keyword>
<dbReference type="Gene3D" id="2.60.40.10">
    <property type="entry name" value="Immunoglobulins"/>
    <property type="match status" value="1"/>
</dbReference>
<evidence type="ECO:0000313" key="14">
    <source>
        <dbReference type="RefSeq" id="XP_013862192.1"/>
    </source>
</evidence>
<reference evidence="14" key="1">
    <citation type="submission" date="2025-08" db="UniProtKB">
        <authorList>
            <consortium name="RefSeq"/>
        </authorList>
    </citation>
    <scope>IDENTIFICATION</scope>
    <source>
        <strain evidence="14">Quisiro</strain>
        <tissue evidence="14">Liver</tissue>
    </source>
</reference>
<feature type="chain" id="PRO_5014114466" evidence="11">
    <location>
        <begin position="29"/>
        <end position="204"/>
    </location>
</feature>